<name>A0A1A9HTR1_9CHLA</name>
<accession>A0A1A9HTR1</accession>
<dbReference type="InterPro" id="IPR050088">
    <property type="entry name" value="IspD/TarI_cytidylyltransf_bact"/>
</dbReference>
<dbReference type="InterPro" id="IPR018294">
    <property type="entry name" value="ISPD_synthase_CS"/>
</dbReference>
<dbReference type="KEGG" id="csaz:Cs308_0208"/>
<organism evidence="8 9">
    <name type="scientific">Candidatus Chlamydia sanziniae</name>
    <dbReference type="NCBI Taxonomy" id="1806891"/>
    <lineage>
        <taxon>Bacteria</taxon>
        <taxon>Pseudomonadati</taxon>
        <taxon>Chlamydiota</taxon>
        <taxon>Chlamydiia</taxon>
        <taxon>Chlamydiales</taxon>
        <taxon>Chlamydiaceae</taxon>
        <taxon>Chlamydia/Chlamydophila group</taxon>
        <taxon>Chlamydia</taxon>
    </lineage>
</organism>
<dbReference type="InterPro" id="IPR029044">
    <property type="entry name" value="Nucleotide-diphossugar_trans"/>
</dbReference>
<evidence type="ECO:0000256" key="1">
    <source>
        <dbReference type="ARBA" id="ARBA00001282"/>
    </source>
</evidence>
<evidence type="ECO:0000256" key="2">
    <source>
        <dbReference type="ARBA" id="ARBA00004787"/>
    </source>
</evidence>
<dbReference type="STRING" id="1806891.Cs308_0208"/>
<evidence type="ECO:0000256" key="7">
    <source>
        <dbReference type="HAMAP-Rule" id="MF_00108"/>
    </source>
</evidence>
<dbReference type="CDD" id="cd02516">
    <property type="entry name" value="CDP-ME_synthetase"/>
    <property type="match status" value="1"/>
</dbReference>
<dbReference type="PATRIC" id="fig|1806891.3.peg.201"/>
<evidence type="ECO:0000256" key="4">
    <source>
        <dbReference type="ARBA" id="ARBA00022679"/>
    </source>
</evidence>
<comment type="catalytic activity">
    <reaction evidence="1 7">
        <text>2-C-methyl-D-erythritol 4-phosphate + CTP + H(+) = 4-CDP-2-C-methyl-D-erythritol + diphosphate</text>
        <dbReference type="Rhea" id="RHEA:13429"/>
        <dbReference type="ChEBI" id="CHEBI:15378"/>
        <dbReference type="ChEBI" id="CHEBI:33019"/>
        <dbReference type="ChEBI" id="CHEBI:37563"/>
        <dbReference type="ChEBI" id="CHEBI:57823"/>
        <dbReference type="ChEBI" id="CHEBI:58262"/>
        <dbReference type="EC" id="2.7.7.60"/>
    </reaction>
</comment>
<keyword evidence="9" id="KW-1185">Reference proteome</keyword>
<dbReference type="InterPro" id="IPR001228">
    <property type="entry name" value="IspD"/>
</dbReference>
<dbReference type="NCBIfam" id="TIGR00453">
    <property type="entry name" value="ispD"/>
    <property type="match status" value="1"/>
</dbReference>
<dbReference type="UniPathway" id="UPA00056">
    <property type="reaction ID" value="UER00093"/>
</dbReference>
<sequence>MFGVPMSDKHSLILLSGGQGRRFGSSTPKQYLPFYNKPLILHSLATFSTLSEIAEIIVVCAPMYREIFGNYTVTFAEPGERRQDSVFSGLHQVSHPWVLVHDGVRPFVYPDEITELILAAKHSGAATLASPLPYTIKQRSPVRTLDRDALAIIHTPQCIKTEILSEGLLLAMKKNLTLPDDTGAAELLGYTPQLVFNKHPQLKISYPEDLTIAHALL</sequence>
<dbReference type="PROSITE" id="PS01295">
    <property type="entry name" value="ISPD"/>
    <property type="match status" value="1"/>
</dbReference>
<comment type="function">
    <text evidence="7">Catalyzes the formation of 4-diphosphocytidyl-2-C-methyl-D-erythritol from CTP and 2-C-methyl-D-erythritol 4-phosphate (MEP).</text>
</comment>
<dbReference type="Gene3D" id="3.90.550.10">
    <property type="entry name" value="Spore Coat Polysaccharide Biosynthesis Protein SpsA, Chain A"/>
    <property type="match status" value="1"/>
</dbReference>
<dbReference type="SUPFAM" id="SSF53448">
    <property type="entry name" value="Nucleotide-diphospho-sugar transferases"/>
    <property type="match status" value="1"/>
</dbReference>
<feature type="site" description="Transition state stabilizer" evidence="7">
    <location>
        <position position="22"/>
    </location>
</feature>
<proteinExistence type="inferred from homology"/>
<dbReference type="PANTHER" id="PTHR32125:SF4">
    <property type="entry name" value="2-C-METHYL-D-ERYTHRITOL 4-PHOSPHATE CYTIDYLYLTRANSFERASE, CHLOROPLASTIC"/>
    <property type="match status" value="1"/>
</dbReference>
<evidence type="ECO:0000313" key="9">
    <source>
        <dbReference type="Proteomes" id="UP000078162"/>
    </source>
</evidence>
<evidence type="ECO:0000313" key="8">
    <source>
        <dbReference type="EMBL" id="ANH78379.1"/>
    </source>
</evidence>
<feature type="site" description="Positions MEP for the nucleophilic attack" evidence="7">
    <location>
        <position position="147"/>
    </location>
</feature>
<dbReference type="EC" id="2.7.7.60" evidence="7"/>
<dbReference type="Pfam" id="PF01128">
    <property type="entry name" value="IspD"/>
    <property type="match status" value="1"/>
</dbReference>
<keyword evidence="6 7" id="KW-0414">Isoprene biosynthesis</keyword>
<feature type="site" description="Transition state stabilizer" evidence="7">
    <location>
        <position position="29"/>
    </location>
</feature>
<evidence type="ECO:0000256" key="3">
    <source>
        <dbReference type="ARBA" id="ARBA00009789"/>
    </source>
</evidence>
<dbReference type="AlphaFoldDB" id="A0A1A9HTR1"/>
<dbReference type="EMBL" id="CP014639">
    <property type="protein sequence ID" value="ANH78379.1"/>
    <property type="molecule type" value="Genomic_DNA"/>
</dbReference>
<gene>
    <name evidence="7" type="primary">ispD</name>
    <name evidence="8" type="ORF">Cs308_0208</name>
</gene>
<dbReference type="Proteomes" id="UP000078162">
    <property type="component" value="Chromosome"/>
</dbReference>
<dbReference type="GO" id="GO:0019288">
    <property type="term" value="P:isopentenyl diphosphate biosynthetic process, methylerythritol 4-phosphate pathway"/>
    <property type="evidence" value="ECO:0007669"/>
    <property type="project" value="UniProtKB-UniRule"/>
</dbReference>
<comment type="pathway">
    <text evidence="2 7">Isoprenoid biosynthesis; isopentenyl diphosphate biosynthesis via DXP pathway; isopentenyl diphosphate from 1-deoxy-D-xylulose 5-phosphate: step 2/6.</text>
</comment>
<dbReference type="PANTHER" id="PTHR32125">
    <property type="entry name" value="2-C-METHYL-D-ERYTHRITOL 4-PHOSPHATE CYTIDYLYLTRANSFERASE, CHLOROPLASTIC"/>
    <property type="match status" value="1"/>
</dbReference>
<dbReference type="InterPro" id="IPR034683">
    <property type="entry name" value="IspD/TarI"/>
</dbReference>
<dbReference type="HAMAP" id="MF_00108">
    <property type="entry name" value="IspD"/>
    <property type="match status" value="1"/>
</dbReference>
<keyword evidence="5 7" id="KW-0548">Nucleotidyltransferase</keyword>
<keyword evidence="4 7" id="KW-0808">Transferase</keyword>
<evidence type="ECO:0000256" key="5">
    <source>
        <dbReference type="ARBA" id="ARBA00022695"/>
    </source>
</evidence>
<evidence type="ECO:0000256" key="6">
    <source>
        <dbReference type="ARBA" id="ARBA00023229"/>
    </source>
</evidence>
<dbReference type="GO" id="GO:0050518">
    <property type="term" value="F:2-C-methyl-D-erythritol 4-phosphate cytidylyltransferase activity"/>
    <property type="evidence" value="ECO:0007669"/>
    <property type="project" value="UniProtKB-UniRule"/>
</dbReference>
<reference evidence="8 9" key="1">
    <citation type="submission" date="2016-03" db="EMBL/GenBank/DDBJ databases">
        <title>Culture-independent genomics supports pathogen discovery for uncultivable bacteria within the genus Chlamydia.</title>
        <authorList>
            <person name="Taylor-Brown A."/>
            <person name="Bachmann N.L."/>
            <person name="Borel N."/>
            <person name="Polkinghorne A."/>
        </authorList>
    </citation>
    <scope>NUCLEOTIDE SEQUENCE [LARGE SCALE GENOMIC DNA]</scope>
    <source>
        <strain evidence="8 9">2742-308</strain>
    </source>
</reference>
<dbReference type="RefSeq" id="WP_197481296.1">
    <property type="nucleotide sequence ID" value="NZ_CP014639.1"/>
</dbReference>
<feature type="site" description="Positions MEP for the nucleophilic attack" evidence="7">
    <location>
        <position position="203"/>
    </location>
</feature>
<comment type="similarity">
    <text evidence="3 7">Belongs to the IspD/TarI cytidylyltransferase family. IspD subfamily.</text>
</comment>
<protein>
    <recommendedName>
        <fullName evidence="7">2-C-methyl-D-erythritol 4-phosphate cytidylyltransferase</fullName>
        <ecNumber evidence="7">2.7.7.60</ecNumber>
    </recommendedName>
    <alternativeName>
        <fullName evidence="7">4-diphosphocytidyl-2C-methyl-D-erythritol synthase</fullName>
    </alternativeName>
    <alternativeName>
        <fullName evidence="7">MEP cytidylyltransferase</fullName>
        <shortName evidence="7">MCT</shortName>
    </alternativeName>
</protein>